<dbReference type="OrthoDB" id="449734at2"/>
<dbReference type="RefSeq" id="WP_049561646.1">
    <property type="nucleotide sequence ID" value="NZ_LATL02000346.1"/>
</dbReference>
<dbReference type="PATRIC" id="fig|1637645.4.peg.6776"/>
<evidence type="ECO:0008006" key="4">
    <source>
        <dbReference type="Google" id="ProtNLM"/>
    </source>
</evidence>
<feature type="transmembrane region" description="Helical" evidence="1">
    <location>
        <begin position="273"/>
        <end position="292"/>
    </location>
</feature>
<feature type="transmembrane region" description="Helical" evidence="1">
    <location>
        <begin position="249"/>
        <end position="267"/>
    </location>
</feature>
<name>A0A0J9EUE7_9CYAN</name>
<protein>
    <recommendedName>
        <fullName evidence="4">Transmembrane protein</fullName>
    </recommendedName>
</protein>
<dbReference type="EMBL" id="LATL02000346">
    <property type="protein sequence ID" value="KMW69903.1"/>
    <property type="molecule type" value="Genomic_DNA"/>
</dbReference>
<feature type="transmembrane region" description="Helical" evidence="1">
    <location>
        <begin position="94"/>
        <end position="111"/>
    </location>
</feature>
<keyword evidence="1" id="KW-0812">Transmembrane</keyword>
<accession>A0A0J9EUE7</accession>
<evidence type="ECO:0000256" key="1">
    <source>
        <dbReference type="SAM" id="Phobius"/>
    </source>
</evidence>
<feature type="transmembrane region" description="Helical" evidence="1">
    <location>
        <begin position="178"/>
        <end position="198"/>
    </location>
</feature>
<reference evidence="2 3" key="1">
    <citation type="submission" date="2015-06" db="EMBL/GenBank/DDBJ databases">
        <title>Draft genome assembly of filamentous brackish cyanobacterium Limnoraphis robusta strain CS-951.</title>
        <authorList>
            <person name="Willis A."/>
            <person name="Parks M."/>
            <person name="Burford M.A."/>
        </authorList>
    </citation>
    <scope>NUCLEOTIDE SEQUENCE [LARGE SCALE GENOMIC DNA]</scope>
    <source>
        <strain evidence="2 3">CS-951</strain>
    </source>
</reference>
<evidence type="ECO:0000313" key="3">
    <source>
        <dbReference type="Proteomes" id="UP000033607"/>
    </source>
</evidence>
<feature type="transmembrane region" description="Helical" evidence="1">
    <location>
        <begin position="374"/>
        <end position="397"/>
    </location>
</feature>
<gene>
    <name evidence="2" type="ORF">WN50_39575</name>
</gene>
<organism evidence="2 3">
    <name type="scientific">Limnoraphis robusta CS-951</name>
    <dbReference type="NCBI Taxonomy" id="1637645"/>
    <lineage>
        <taxon>Bacteria</taxon>
        <taxon>Bacillati</taxon>
        <taxon>Cyanobacteriota</taxon>
        <taxon>Cyanophyceae</taxon>
        <taxon>Oscillatoriophycideae</taxon>
        <taxon>Oscillatoriales</taxon>
        <taxon>Sirenicapillariaceae</taxon>
        <taxon>Limnoraphis</taxon>
    </lineage>
</organism>
<evidence type="ECO:0000313" key="2">
    <source>
        <dbReference type="EMBL" id="KMW69903.1"/>
    </source>
</evidence>
<dbReference type="Proteomes" id="UP000033607">
    <property type="component" value="Unassembled WGS sequence"/>
</dbReference>
<dbReference type="AlphaFoldDB" id="A0A0J9EUE7"/>
<proteinExistence type="predicted"/>
<sequence length="597" mass="67994">MTQKKPAIFSRRSLTLLSLYLIPILGVCGFVSFFSVNVPRFDQWILPYWFEKFSTGDLTLKNLFAQHNSHRLFFPKLIFICLSFSSNWNITWELYFNIILAISTFLALYFLTKKTAQSTQNSLHLANLSSSILLFSWVQHENWLWGFQIAIFLINLCVILSCLVLSTQSFQPQTRLTIAAFLCGIASFSSAQGLLSWLGMIPTVWTVEGSYKQKKQRLLVWIFLFIFSSLIYSINYRQETDTVPTVSDNKLFATIHFFLNLIAVPFLDSYDWNWLLGGIIILIFLSLIYSAIISDHKLDLNPNLSPWISISLFSLLCSLLIAVGRSGLGADYAILASRYTTHTILLPIAIIQLSQRIFLNNSNHSIIISRDNKFFIFGFLTGILIGLNLVSSANYAFYVQSRLPLIQGGKTCFHLINYLEQSAFLKTNPQSCLLHLHSASWVQVIWDSAEHLKRLKFREFAQNVAFISYPKQNYGEMTSPLDSDQILSSSTAKSVKLEGWIQQSPTSKPSNLILFSLAQKQSFFANAYALESTSQPLNSNPSSSEHRLKWEVELSADVLPFGNSIIHAWIYDPIDNQFLKLKNKVSITRLDFTPSEQ</sequence>
<feature type="transmembrane region" description="Helical" evidence="1">
    <location>
        <begin position="145"/>
        <end position="166"/>
    </location>
</feature>
<feature type="transmembrane region" description="Helical" evidence="1">
    <location>
        <begin position="14"/>
        <end position="36"/>
    </location>
</feature>
<feature type="transmembrane region" description="Helical" evidence="1">
    <location>
        <begin position="218"/>
        <end position="237"/>
    </location>
</feature>
<comment type="caution">
    <text evidence="2">The sequence shown here is derived from an EMBL/GenBank/DDBJ whole genome shotgun (WGS) entry which is preliminary data.</text>
</comment>
<keyword evidence="1" id="KW-1133">Transmembrane helix</keyword>
<keyword evidence="1" id="KW-0472">Membrane</keyword>
<feature type="transmembrane region" description="Helical" evidence="1">
    <location>
        <begin position="304"/>
        <end position="323"/>
    </location>
</feature>